<evidence type="ECO:0000313" key="6">
    <source>
        <dbReference type="Proteomes" id="UP000245942"/>
    </source>
</evidence>
<proteinExistence type="predicted"/>
<accession>A0A316TXX2</accession>
<dbReference type="OrthoDB" id="425114at2759"/>
<dbReference type="RefSeq" id="XP_025345120.1">
    <property type="nucleotide sequence ID" value="XM_025491043.1"/>
</dbReference>
<feature type="region of interest" description="Disordered" evidence="4">
    <location>
        <begin position="683"/>
        <end position="702"/>
    </location>
</feature>
<evidence type="ECO:0000256" key="4">
    <source>
        <dbReference type="SAM" id="MobiDB-lite"/>
    </source>
</evidence>
<dbReference type="InterPro" id="IPR049704">
    <property type="entry name" value="Aminotrans_3_PPA_site"/>
</dbReference>
<dbReference type="InterPro" id="IPR027417">
    <property type="entry name" value="P-loop_NTPase"/>
</dbReference>
<dbReference type="GO" id="GO:0004141">
    <property type="term" value="F:dethiobiotin synthase activity"/>
    <property type="evidence" value="ECO:0007669"/>
    <property type="project" value="TreeGrafter"/>
</dbReference>
<dbReference type="AlphaFoldDB" id="A0A316TXX2"/>
<evidence type="ECO:0000313" key="5">
    <source>
        <dbReference type="EMBL" id="PWN17960.1"/>
    </source>
</evidence>
<organism evidence="5 6">
    <name type="scientific">Pseudomicrostroma glucosiphilum</name>
    <dbReference type="NCBI Taxonomy" id="1684307"/>
    <lineage>
        <taxon>Eukaryota</taxon>
        <taxon>Fungi</taxon>
        <taxon>Dikarya</taxon>
        <taxon>Basidiomycota</taxon>
        <taxon>Ustilaginomycotina</taxon>
        <taxon>Exobasidiomycetes</taxon>
        <taxon>Microstromatales</taxon>
        <taxon>Microstromatales incertae sedis</taxon>
        <taxon>Pseudomicrostroma</taxon>
    </lineage>
</organism>
<keyword evidence="2" id="KW-0032">Aminotransferase</keyword>
<evidence type="ECO:0000256" key="1">
    <source>
        <dbReference type="ARBA" id="ARBA00004173"/>
    </source>
</evidence>
<dbReference type="SUPFAM" id="SSF52540">
    <property type="entry name" value="P-loop containing nucleoside triphosphate hydrolases"/>
    <property type="match status" value="1"/>
</dbReference>
<keyword evidence="3 5" id="KW-0808">Transferase</keyword>
<dbReference type="SUPFAM" id="SSF53383">
    <property type="entry name" value="PLP-dependent transferases"/>
    <property type="match status" value="1"/>
</dbReference>
<evidence type="ECO:0000256" key="3">
    <source>
        <dbReference type="ARBA" id="ARBA00022679"/>
    </source>
</evidence>
<sequence length="979" mass="105774">MSHLYQNLRLHQVFGANTDVGKTIFTTALCLASASLPVPSSASLRDAKSSLEEHERNVRAAMQDQGGGRRGERVHYLKPVSTGPMEDSDDSHISQYASPSSEQTLLRFPNAVSPHLAARLSSPSVSPLSDLSRIPTDSQLARSIGDWIDGKATLSPSEPSVAYIETAGGPHSPSPTGTSQVTLLRPLRLPTILIGDSNLGGISTTRSAYESLMMAGHQVDALLLFTEGKEDKWGNADYLAKWGEEVGLPVWPLAGMEGSEGWGGPPSRAASQQEELKQMQNFYRGLVYGRRRLEGDEEQVGGVVDVVRQLREGHHLRIAELETLAGRTRESCWWPFTQHGLAKADSDVTVIDSAHGDFFSSFKQSGALSNTSASVEASSSKLHPLLDGSASWWTQCLGHSHPALAQAAARAAGRYGHVLFPMAANAPALRLAEGLLGRRDRSVYAKAGSSSSSSSSTDVEFYDNPAPGKGWADRVFFSDNGATGMEVALKMAIASTRQRYAPPSLTAESEARVSHGRKPGSMGGRERGEWKVIGLKGSYHGDTIGVMDACEPSVYSKKVDWYRSRGCWFDTPSIGVEDGQTVLTIPPSLSEDGETVTRVTFSSLQEAYDVSSRLRSHQVTDLYRKKIRAWLEERIRLEGERFGALVIEPIILGAGGMIFVDPVFQRCLVDVVRESEDLFSLSDPPLRDGRAPQSENSKEGEAGEWRGLPVIYDEVFTGLYRLGHSTPTSLLGSTPDISVLAKILTGGLVPMSVTLASRSIFDTFTKDTERKVDALLHGHSYTAHPVGCEVANETMKILSKMEREGKWDAERRDWGLETTAGAGLDSKAVATKQQQQQQQDRGIGAPSVSSSPGIWSFWSQETVLALSRSESVVSAMAMGTVLVLQLRDAENAGYSSTAATSLLQRLRLLPAEQQGHPSVPGTSTNGAGAATEASRALLPFNIHARPLGNVVYFMCSLNTPVEVRAALEGTLRKELGLEG</sequence>
<dbReference type="Gene3D" id="3.40.50.300">
    <property type="entry name" value="P-loop containing nucleotide triphosphate hydrolases"/>
    <property type="match status" value="1"/>
</dbReference>
<protein>
    <submittedName>
        <fullName evidence="5">PLP-dependent transferase</fullName>
    </submittedName>
</protein>
<name>A0A316TXX2_9BASI</name>
<dbReference type="CDD" id="cd03109">
    <property type="entry name" value="DTBS"/>
    <property type="match status" value="1"/>
</dbReference>
<dbReference type="Gene3D" id="3.40.640.10">
    <property type="entry name" value="Type I PLP-dependent aspartate aminotransferase-like (Major domain)"/>
    <property type="match status" value="1"/>
</dbReference>
<dbReference type="GeneID" id="37012777"/>
<dbReference type="Pfam" id="PF00202">
    <property type="entry name" value="Aminotran_3"/>
    <property type="match status" value="2"/>
</dbReference>
<feature type="region of interest" description="Disordered" evidence="4">
    <location>
        <begin position="825"/>
        <end position="848"/>
    </location>
</feature>
<dbReference type="STRING" id="1684307.A0A316TXX2"/>
<dbReference type="InterPro" id="IPR015421">
    <property type="entry name" value="PyrdxlP-dep_Trfase_major"/>
</dbReference>
<dbReference type="GO" id="GO:0030170">
    <property type="term" value="F:pyridoxal phosphate binding"/>
    <property type="evidence" value="ECO:0007669"/>
    <property type="project" value="InterPro"/>
</dbReference>
<feature type="compositionally biased region" description="Basic and acidic residues" evidence="4">
    <location>
        <begin position="685"/>
        <end position="702"/>
    </location>
</feature>
<dbReference type="InterPro" id="IPR015424">
    <property type="entry name" value="PyrdxlP-dep_Trfase"/>
</dbReference>
<dbReference type="Proteomes" id="UP000245942">
    <property type="component" value="Unassembled WGS sequence"/>
</dbReference>
<keyword evidence="6" id="KW-1185">Reference proteome</keyword>
<dbReference type="PANTHER" id="PTHR42684:SF3">
    <property type="entry name" value="ADENOSYLMETHIONINE-8-AMINO-7-OXONONANOATE AMINOTRANSFERASE"/>
    <property type="match status" value="1"/>
</dbReference>
<dbReference type="PROSITE" id="PS00600">
    <property type="entry name" value="AA_TRANSFER_CLASS_3"/>
    <property type="match status" value="1"/>
</dbReference>
<dbReference type="Pfam" id="PF13500">
    <property type="entry name" value="AAA_26"/>
    <property type="match status" value="1"/>
</dbReference>
<dbReference type="GO" id="GO:0004015">
    <property type="term" value="F:adenosylmethionine-8-amino-7-oxononanoate transaminase activity"/>
    <property type="evidence" value="ECO:0007669"/>
    <property type="project" value="TreeGrafter"/>
</dbReference>
<dbReference type="PANTHER" id="PTHR42684">
    <property type="entry name" value="ADENOSYLMETHIONINE-8-AMINO-7-OXONONANOATE AMINOTRANSFERASE"/>
    <property type="match status" value="1"/>
</dbReference>
<dbReference type="GO" id="GO:0005739">
    <property type="term" value="C:mitochondrion"/>
    <property type="evidence" value="ECO:0007669"/>
    <property type="project" value="UniProtKB-SubCell"/>
</dbReference>
<feature type="region of interest" description="Disordered" evidence="4">
    <location>
        <begin position="500"/>
        <end position="526"/>
    </location>
</feature>
<dbReference type="InterPro" id="IPR005814">
    <property type="entry name" value="Aminotrans_3"/>
</dbReference>
<evidence type="ECO:0000256" key="2">
    <source>
        <dbReference type="ARBA" id="ARBA00022576"/>
    </source>
</evidence>
<reference evidence="5 6" key="1">
    <citation type="journal article" date="2018" name="Mol. Biol. Evol.">
        <title>Broad Genomic Sampling Reveals a Smut Pathogenic Ancestry of the Fungal Clade Ustilaginomycotina.</title>
        <authorList>
            <person name="Kijpornyongpan T."/>
            <person name="Mondo S.J."/>
            <person name="Barry K."/>
            <person name="Sandor L."/>
            <person name="Lee J."/>
            <person name="Lipzen A."/>
            <person name="Pangilinan J."/>
            <person name="LaButti K."/>
            <person name="Hainaut M."/>
            <person name="Henrissat B."/>
            <person name="Grigoriev I.V."/>
            <person name="Spatafora J.W."/>
            <person name="Aime M.C."/>
        </authorList>
    </citation>
    <scope>NUCLEOTIDE SEQUENCE [LARGE SCALE GENOMIC DNA]</scope>
    <source>
        <strain evidence="5 6">MCA 4718</strain>
    </source>
</reference>
<dbReference type="EMBL" id="KZ819339">
    <property type="protein sequence ID" value="PWN17960.1"/>
    <property type="molecule type" value="Genomic_DNA"/>
</dbReference>
<dbReference type="GO" id="GO:0009102">
    <property type="term" value="P:biotin biosynthetic process"/>
    <property type="evidence" value="ECO:0007669"/>
    <property type="project" value="TreeGrafter"/>
</dbReference>
<gene>
    <name evidence="5" type="ORF">BCV69DRAFT_274624</name>
</gene>
<comment type="subcellular location">
    <subcellularLocation>
        <location evidence="1">Mitochondrion</location>
    </subcellularLocation>
</comment>